<dbReference type="InterPro" id="IPR048970">
    <property type="entry name" value="OB_Ssb-like"/>
</dbReference>
<dbReference type="VEuPathDB" id="FungiDB:KRP23_771"/>
<dbReference type="PANTHER" id="PTHR31472:SF5">
    <property type="entry name" value="OS05G0244600 PROTEIN"/>
    <property type="match status" value="1"/>
</dbReference>
<accession>H3GFU0</accession>
<reference evidence="3" key="2">
    <citation type="submission" date="2015-06" db="UniProtKB">
        <authorList>
            <consortium name="EnsemblProtists"/>
        </authorList>
    </citation>
    <scope>IDENTIFICATION</scope>
    <source>
        <strain evidence="3">Pr102</strain>
    </source>
</reference>
<dbReference type="Gene3D" id="2.40.50.140">
    <property type="entry name" value="Nucleic acid-binding proteins"/>
    <property type="match status" value="1"/>
</dbReference>
<keyword evidence="4" id="KW-1185">Reference proteome</keyword>
<dbReference type="HOGENOM" id="CLU_043111_0_0_1"/>
<dbReference type="STRING" id="164328.H3GFU0"/>
<dbReference type="OMA" id="FMYGVGE"/>
<dbReference type="InParanoid" id="H3GFU0"/>
<feature type="compositionally biased region" description="Acidic residues" evidence="1">
    <location>
        <begin position="229"/>
        <end position="250"/>
    </location>
</feature>
<dbReference type="Proteomes" id="UP000005238">
    <property type="component" value="Unassembled WGS sequence"/>
</dbReference>
<evidence type="ECO:0000256" key="1">
    <source>
        <dbReference type="SAM" id="MobiDB-lite"/>
    </source>
</evidence>
<dbReference type="Pfam" id="PF21473">
    <property type="entry name" value="OB_Ssb-like"/>
    <property type="match status" value="1"/>
</dbReference>
<dbReference type="EnsemblProtists" id="Phyra74609">
    <property type="protein sequence ID" value="Phyra74609"/>
    <property type="gene ID" value="Phyra74609"/>
</dbReference>
<reference evidence="4" key="1">
    <citation type="journal article" date="2006" name="Science">
        <title>Phytophthora genome sequences uncover evolutionary origins and mechanisms of pathogenesis.</title>
        <authorList>
            <person name="Tyler B.M."/>
            <person name="Tripathy S."/>
            <person name="Zhang X."/>
            <person name="Dehal P."/>
            <person name="Jiang R.H."/>
            <person name="Aerts A."/>
            <person name="Arredondo F.D."/>
            <person name="Baxter L."/>
            <person name="Bensasson D."/>
            <person name="Beynon J.L."/>
            <person name="Chapman J."/>
            <person name="Damasceno C.M."/>
            <person name="Dorrance A.E."/>
            <person name="Dou D."/>
            <person name="Dickerman A.W."/>
            <person name="Dubchak I.L."/>
            <person name="Garbelotto M."/>
            <person name="Gijzen M."/>
            <person name="Gordon S.G."/>
            <person name="Govers F."/>
            <person name="Grunwald N.J."/>
            <person name="Huang W."/>
            <person name="Ivors K.L."/>
            <person name="Jones R.W."/>
            <person name="Kamoun S."/>
            <person name="Krampis K."/>
            <person name="Lamour K.H."/>
            <person name="Lee M.K."/>
            <person name="McDonald W.H."/>
            <person name="Medina M."/>
            <person name="Meijer H.J."/>
            <person name="Nordberg E.K."/>
            <person name="Maclean D.J."/>
            <person name="Ospina-Giraldo M.D."/>
            <person name="Morris P.F."/>
            <person name="Phuntumart V."/>
            <person name="Putnam N.H."/>
            <person name="Rash S."/>
            <person name="Rose J.K."/>
            <person name="Sakihama Y."/>
            <person name="Salamov A.A."/>
            <person name="Savidor A."/>
            <person name="Scheuring C.F."/>
            <person name="Smith B.M."/>
            <person name="Sobral B.W."/>
            <person name="Terry A."/>
            <person name="Torto-Alalibo T.A."/>
            <person name="Win J."/>
            <person name="Xu Z."/>
            <person name="Zhang H."/>
            <person name="Grigoriev I.V."/>
            <person name="Rokhsar D.S."/>
            <person name="Boore J.L."/>
        </authorList>
    </citation>
    <scope>NUCLEOTIDE SEQUENCE [LARGE SCALE GENOMIC DNA]</scope>
    <source>
        <strain evidence="4">Pr102</strain>
    </source>
</reference>
<dbReference type="VEuPathDB" id="FungiDB:KRP22_6309"/>
<feature type="region of interest" description="Disordered" evidence="1">
    <location>
        <begin position="229"/>
        <end position="285"/>
    </location>
</feature>
<feature type="region of interest" description="Disordered" evidence="1">
    <location>
        <begin position="1"/>
        <end position="83"/>
    </location>
</feature>
<feature type="compositionally biased region" description="Low complexity" evidence="1">
    <location>
        <begin position="12"/>
        <end position="23"/>
    </location>
</feature>
<feature type="domain" description="Single-stranded DNA binding protein Ssb-like OB fold" evidence="2">
    <location>
        <begin position="302"/>
        <end position="388"/>
    </location>
</feature>
<organism evidence="3 4">
    <name type="scientific">Phytophthora ramorum</name>
    <name type="common">Sudden oak death agent</name>
    <dbReference type="NCBI Taxonomy" id="164328"/>
    <lineage>
        <taxon>Eukaryota</taxon>
        <taxon>Sar</taxon>
        <taxon>Stramenopiles</taxon>
        <taxon>Oomycota</taxon>
        <taxon>Peronosporomycetes</taxon>
        <taxon>Peronosporales</taxon>
        <taxon>Peronosporaceae</taxon>
        <taxon>Phytophthora</taxon>
    </lineage>
</organism>
<feature type="compositionally biased region" description="Acidic residues" evidence="1">
    <location>
        <begin position="57"/>
        <end position="68"/>
    </location>
</feature>
<protein>
    <recommendedName>
        <fullName evidence="2">Single-stranded DNA binding protein Ssb-like OB fold domain-containing protein</fullName>
    </recommendedName>
</protein>
<feature type="compositionally biased region" description="Polar residues" evidence="1">
    <location>
        <begin position="266"/>
        <end position="275"/>
    </location>
</feature>
<dbReference type="AlphaFoldDB" id="H3GFU0"/>
<dbReference type="VEuPathDB" id="FungiDB:KRP22_6310"/>
<evidence type="ECO:0000313" key="3">
    <source>
        <dbReference type="EnsemblProtists" id="Phyra74609"/>
    </source>
</evidence>
<dbReference type="EMBL" id="DS566006">
    <property type="status" value="NOT_ANNOTATED_CDS"/>
    <property type="molecule type" value="Genomic_DNA"/>
</dbReference>
<sequence length="425" mass="46432">MTTVVLSPPSGPASSPATVPSSSKNVLMAVAGSKEAPPTEADSPTTTAINLGLDQVGDMEPEEDDDENDVRRANGVSVQEPRPNKKRRRVFFECADIVEFEPTVYTTSITSGGVPVGLSLNERSRSRRRLDSFEMERENERVGRQNYMEEGYLDPQEREIILNNAGCEEPVIASVEAEVNAIIQHRRESNEIDFDFMYGVGETEDEEEDVEAEEEEEDAANVLSLEQDAAGEEVQEESDEEQENSAEEDVPLASTNGEVSVEHPVSSETTTQWLQQAKRPGSSDVPPGVLLALHADVKVKDLTPGSQGHNLVLQVVSIAPTVEKKRYDGSTSRIAEAVLADETGCVTFTARNDQIDMLKEGLVVVVRNSNADIFNGFMRLNVTQWGKLSLHPDDVASTPPPPPSTNTDSNISAVEYELVTVDDDE</sequence>
<dbReference type="VEuPathDB" id="FungiDB:KRP23_772"/>
<dbReference type="SUPFAM" id="SSF50249">
    <property type="entry name" value="Nucleic acid-binding proteins"/>
    <property type="match status" value="1"/>
</dbReference>
<proteinExistence type="predicted"/>
<dbReference type="eggNOG" id="ENOG502S1JY">
    <property type="taxonomic scope" value="Eukaryota"/>
</dbReference>
<name>H3GFU0_PHYRM</name>
<dbReference type="PANTHER" id="PTHR31472">
    <property type="entry name" value="OS05G0244600 PROTEIN"/>
    <property type="match status" value="1"/>
</dbReference>
<dbReference type="CDD" id="cd04491">
    <property type="entry name" value="SoSSB_OBF"/>
    <property type="match status" value="1"/>
</dbReference>
<evidence type="ECO:0000313" key="4">
    <source>
        <dbReference type="Proteomes" id="UP000005238"/>
    </source>
</evidence>
<dbReference type="InterPro" id="IPR012340">
    <property type="entry name" value="NA-bd_OB-fold"/>
</dbReference>
<evidence type="ECO:0000259" key="2">
    <source>
        <dbReference type="Pfam" id="PF21473"/>
    </source>
</evidence>
<feature type="region of interest" description="Disordered" evidence="1">
    <location>
        <begin position="392"/>
        <end position="413"/>
    </location>
</feature>